<dbReference type="EMBL" id="QJJQ01000015">
    <property type="protein sequence ID" value="PXW83636.1"/>
    <property type="molecule type" value="Genomic_DNA"/>
</dbReference>
<proteinExistence type="predicted"/>
<sequence length="56" mass="6399">MGKDEHNKAKGKNSFAQTPKNQLTDHIDVEFSQALADEDDREAQERARDADKRVKD</sequence>
<evidence type="ECO:0000256" key="1">
    <source>
        <dbReference type="SAM" id="MobiDB-lite"/>
    </source>
</evidence>
<keyword evidence="3" id="KW-1185">Reference proteome</keyword>
<accession>A0A2V3VP98</accession>
<comment type="caution">
    <text evidence="2">The sequence shown here is derived from an EMBL/GenBank/DDBJ whole genome shotgun (WGS) entry which is preliminary data.</text>
</comment>
<dbReference type="AlphaFoldDB" id="A0A2V3VP98"/>
<name>A0A2V3VP98_9BACI</name>
<dbReference type="RefSeq" id="WP_110396825.1">
    <property type="nucleotide sequence ID" value="NZ_JADIJL010000019.1"/>
</dbReference>
<dbReference type="Proteomes" id="UP000247978">
    <property type="component" value="Unassembled WGS sequence"/>
</dbReference>
<organism evidence="2 3">
    <name type="scientific">Pseudogracilibacillus auburnensis</name>
    <dbReference type="NCBI Taxonomy" id="1494959"/>
    <lineage>
        <taxon>Bacteria</taxon>
        <taxon>Bacillati</taxon>
        <taxon>Bacillota</taxon>
        <taxon>Bacilli</taxon>
        <taxon>Bacillales</taxon>
        <taxon>Bacillaceae</taxon>
        <taxon>Pseudogracilibacillus</taxon>
    </lineage>
</organism>
<dbReference type="OrthoDB" id="2973490at2"/>
<dbReference type="InterPro" id="IPR025435">
    <property type="entry name" value="YfhD-like"/>
</dbReference>
<feature type="region of interest" description="Disordered" evidence="1">
    <location>
        <begin position="1"/>
        <end position="56"/>
    </location>
</feature>
<reference evidence="2 3" key="1">
    <citation type="submission" date="2018-05" db="EMBL/GenBank/DDBJ databases">
        <title>Genomic Encyclopedia of Type Strains, Phase IV (KMG-IV): sequencing the most valuable type-strain genomes for metagenomic binning, comparative biology and taxonomic classification.</title>
        <authorList>
            <person name="Goeker M."/>
        </authorList>
    </citation>
    <scope>NUCLEOTIDE SEQUENCE [LARGE SCALE GENOMIC DNA]</scope>
    <source>
        <strain evidence="2 3">DSM 28556</strain>
    </source>
</reference>
<evidence type="ECO:0000313" key="3">
    <source>
        <dbReference type="Proteomes" id="UP000247978"/>
    </source>
</evidence>
<feature type="compositionally biased region" description="Basic and acidic residues" evidence="1">
    <location>
        <begin position="43"/>
        <end position="56"/>
    </location>
</feature>
<dbReference type="Pfam" id="PF14151">
    <property type="entry name" value="YfhD"/>
    <property type="match status" value="1"/>
</dbReference>
<protein>
    <submittedName>
        <fullName evidence="2">YfhD-like protein</fullName>
    </submittedName>
</protein>
<evidence type="ECO:0000313" key="2">
    <source>
        <dbReference type="EMBL" id="PXW83636.1"/>
    </source>
</evidence>
<gene>
    <name evidence="2" type="ORF">DFR56_115109</name>
</gene>